<evidence type="ECO:0000259" key="8">
    <source>
        <dbReference type="PROSITE" id="PS50304"/>
    </source>
</evidence>
<comment type="caution">
    <text evidence="10">The sequence shown here is derived from an EMBL/GenBank/DDBJ whole genome shotgun (WGS) entry which is preliminary data.</text>
</comment>
<dbReference type="Gene3D" id="2.30.30.140">
    <property type="match status" value="6"/>
</dbReference>
<evidence type="ECO:0000256" key="3">
    <source>
        <dbReference type="ARBA" id="ARBA00022833"/>
    </source>
</evidence>
<protein>
    <recommendedName>
        <fullName evidence="12">Tudor domain-containing protein 1</fullName>
    </recommendedName>
</protein>
<keyword evidence="1" id="KW-0479">Metal-binding</keyword>
<dbReference type="SMART" id="SM00360">
    <property type="entry name" value="RRM"/>
    <property type="match status" value="1"/>
</dbReference>
<feature type="domain" description="Tudor" evidence="8">
    <location>
        <begin position="1068"/>
        <end position="1128"/>
    </location>
</feature>
<evidence type="ECO:0000256" key="4">
    <source>
        <dbReference type="PROSITE-ProRule" id="PRU00134"/>
    </source>
</evidence>
<dbReference type="Pfam" id="PF00567">
    <property type="entry name" value="TUDOR"/>
    <property type="match status" value="6"/>
</dbReference>
<dbReference type="InterPro" id="IPR050621">
    <property type="entry name" value="Tudor_domain_containing"/>
</dbReference>
<keyword evidence="3" id="KW-0862">Zinc</keyword>
<evidence type="ECO:0000256" key="2">
    <source>
        <dbReference type="ARBA" id="ARBA00022771"/>
    </source>
</evidence>
<feature type="compositionally biased region" description="Acidic residues" evidence="6">
    <location>
        <begin position="1654"/>
        <end position="1667"/>
    </location>
</feature>
<dbReference type="PANTHER" id="PTHR22948">
    <property type="entry name" value="TUDOR DOMAIN CONTAINING PROTEIN"/>
    <property type="match status" value="1"/>
</dbReference>
<gene>
    <name evidence="10" type="ORF">GSLYS_00008584001</name>
</gene>
<sequence>MDKWNPMLEAYEDRQFNRYNEGVGRDLSEGGEQNKIQLFVQNVPPSLDQDGFYNLFAEYGKVKKANLVTSNKGDKRGLFGFVTMERMDDAELAISKLDKKSLGKGFVLRVSPALTKEEKDKRQKLKQASEIYFPTHKTAVRFLIPLFLSPSYSDTGLEFAKGDHQSFSKAAVENNCPPSQDFGNQRQMTERAENILHNQGRGASCQKNQSEGLHTLIGLSGNMQSIGHGDFKSIFPSVINPPKNEDVERKHPCVYCYKEGCVNLCSRCKMYYCSIECQKNDWPRHKDICIAVNEFFSDERSPLNNLDINKSGNRTRLDYNTDIEEDKSFSKKPGGEKSEKKTQSEMQINLDKQHQQKGSPLSVDEKTIFQQEVKLDLPIGYKGQGYLTHYENPSKFWICCEEFLSDFMDMCTAMTEELEKTNPNEPVKPEVHLIYATKYLGDWRRVRVDSVHDNTVTGYYIDYGQTEEVKIENLRCIDVLVRSQAICCCINGLKPKGSDAWSPEAIFAVKEWLGKPMKQSLNFEIVQQRGSFFDVKISKDKESLTHLLVSRGYAELSSKQQKLPKPVKSVDLSVPSRIMVSALEKGSSSLKPGEQLKVLLIYFESVNEFAVIRLDSWGALGEINQLLQSEYAESNLSYSPVPGELVVTKFSGDNKWYRCEVISAEKGLYKLYFLDFGNCEMQSSKFIRPVINPKLASIPNLALKCSLFGLKIPKNLSSDCVTEAFKTIIQDFSKSDQTSLFLVKANYDIISGDFLSESGQLMSILLNKKLHELSGNSQTDTAEQQLSATAQDSVTTQDSITHPNNKKKCDKAREKVSKEDMPIESLPLQGETAVYVTFVKNCGEFYVRNSSKNDKFIAMMKDLNSCIDSAPVLSRSCVGCIVAVQFSLDQLWYRGRVIQIEGNACDVLFIDYGNSERTKLSELRVMPASVIALPAQAIKCELFGNLSTYPEEAHQQFKEFMENEVVNLHIVKKTKDSYSVKLRAQDGTDILALILSGKDVGQNQAEMSSIRSIPNLTFDKILPLKVEFVSIVNASNFYVQISECIESLAHLSIALTSRLEQTPQPIKSINVGDFVASRFSQDKEPIWYRVRVESIKEDKCTVFFVDYGNLEDTEKSGLMMLSDEDLQLPACSVKCKLKGLEKQDVNKISTVGQNDIKGIKVYCQDGDEYIVDVLDRDGKCITSNFISKSQTEVPVKPKQISPLVSSALYKVTKIDIVQEQLHRTEEAIPAVVTHINSCHEVYIQLRKKHLEEDLLKLMVKLNETCETLQPLKNPSVNSVCAAKYSQDGSWYRARVLKIINSTTGIVQFLDYGNSEESSLLDLKTLNPALTKLPAQAIQCCLLGFELCLEQATKATLNPQELHKLRSELLEQQVKIRVVKEISKTWVIEMENERRKIISGEHKIPAAMSQDLFTASLSDLIIETPSVREFEAHLIHFNSFNEFYCQRRDPIEIKELQLLQDQLMENAAKIDPTFVCIPVVGCLYASEFMGHWYRCVVQKILGPNVLIKYIDHGNIEQKKANALRPLTPESLALPVRLLKCKLYGVEPVHPNWESPEITQYIELLLERHPQVVIEEESEDTFLVSLFIVDDDITVNVALDLVDINMAKPIQNPEANSEINTPQLALPNKQDETQREVQDQKQKSPIVPEPYHEEVEALGEEDEDEDIEEMEKQLKILQLQLAVQRLKKKKKC</sequence>
<dbReference type="InterPro" id="IPR035979">
    <property type="entry name" value="RBD_domain_sf"/>
</dbReference>
<dbReference type="CDD" id="cd00590">
    <property type="entry name" value="RRM_SF"/>
    <property type="match status" value="1"/>
</dbReference>
<dbReference type="Pfam" id="PF01753">
    <property type="entry name" value="zf-MYND"/>
    <property type="match status" value="1"/>
</dbReference>
<dbReference type="PROSITE" id="PS50102">
    <property type="entry name" value="RRM"/>
    <property type="match status" value="1"/>
</dbReference>
<feature type="domain" description="Tudor" evidence="8">
    <location>
        <begin position="875"/>
        <end position="933"/>
    </location>
</feature>
<dbReference type="InterPro" id="IPR035437">
    <property type="entry name" value="SNase_OB-fold_sf"/>
</dbReference>
<dbReference type="PROSITE" id="PS50304">
    <property type="entry name" value="TUDOR"/>
    <property type="match status" value="4"/>
</dbReference>
<evidence type="ECO:0000259" key="9">
    <source>
        <dbReference type="PROSITE" id="PS50865"/>
    </source>
</evidence>
<keyword evidence="11" id="KW-1185">Reference proteome</keyword>
<dbReference type="PROSITE" id="PS50865">
    <property type="entry name" value="ZF_MYND_2"/>
    <property type="match status" value="1"/>
</dbReference>
<evidence type="ECO:0000256" key="5">
    <source>
        <dbReference type="PROSITE-ProRule" id="PRU00176"/>
    </source>
</evidence>
<dbReference type="PANTHER" id="PTHR22948:SF29">
    <property type="entry name" value="FI02030P-RELATED"/>
    <property type="match status" value="1"/>
</dbReference>
<evidence type="ECO:0000256" key="6">
    <source>
        <dbReference type="SAM" id="MobiDB-lite"/>
    </source>
</evidence>
<dbReference type="GO" id="GO:0008270">
    <property type="term" value="F:zinc ion binding"/>
    <property type="evidence" value="ECO:0007669"/>
    <property type="project" value="UniProtKB-KW"/>
</dbReference>
<feature type="compositionally biased region" description="Basic and acidic residues" evidence="6">
    <location>
        <begin position="1627"/>
        <end position="1640"/>
    </location>
</feature>
<feature type="region of interest" description="Disordered" evidence="6">
    <location>
        <begin position="322"/>
        <end position="346"/>
    </location>
</feature>
<dbReference type="GO" id="GO:0003723">
    <property type="term" value="F:RNA binding"/>
    <property type="evidence" value="ECO:0007669"/>
    <property type="project" value="UniProtKB-UniRule"/>
</dbReference>
<keyword evidence="5" id="KW-0694">RNA-binding</keyword>
<dbReference type="SUPFAM" id="SSF63748">
    <property type="entry name" value="Tudor/PWWP/MBT"/>
    <property type="match status" value="6"/>
</dbReference>
<dbReference type="Gene3D" id="6.10.140.2220">
    <property type="match status" value="1"/>
</dbReference>
<evidence type="ECO:0000313" key="10">
    <source>
        <dbReference type="EMBL" id="CAL1534624.1"/>
    </source>
</evidence>
<feature type="domain" description="Tudor" evidence="8">
    <location>
        <begin position="639"/>
        <end position="697"/>
    </location>
</feature>
<feature type="domain" description="Tudor" evidence="8">
    <location>
        <begin position="1273"/>
        <end position="1332"/>
    </location>
</feature>
<dbReference type="Proteomes" id="UP001497497">
    <property type="component" value="Unassembled WGS sequence"/>
</dbReference>
<name>A0AAV2HQ11_LYMST</name>
<feature type="region of interest" description="Disordered" evidence="6">
    <location>
        <begin position="777"/>
        <end position="815"/>
    </location>
</feature>
<dbReference type="FunFam" id="2.30.30.140:FF:000018">
    <property type="entry name" value="Serine/threonine-protein kinase 31"/>
    <property type="match status" value="2"/>
</dbReference>
<reference evidence="10 11" key="1">
    <citation type="submission" date="2024-04" db="EMBL/GenBank/DDBJ databases">
        <authorList>
            <consortium name="Genoscope - CEA"/>
            <person name="William W."/>
        </authorList>
    </citation>
    <scope>NUCLEOTIDE SEQUENCE [LARGE SCALE GENOMIC DNA]</scope>
</reference>
<dbReference type="InterPro" id="IPR000504">
    <property type="entry name" value="RRM_dom"/>
</dbReference>
<feature type="region of interest" description="Disordered" evidence="6">
    <location>
        <begin position="1627"/>
        <end position="1667"/>
    </location>
</feature>
<dbReference type="SUPFAM" id="SSF144232">
    <property type="entry name" value="HIT/MYND zinc finger-like"/>
    <property type="match status" value="1"/>
</dbReference>
<dbReference type="Pfam" id="PF00076">
    <property type="entry name" value="RRM_1"/>
    <property type="match status" value="1"/>
</dbReference>
<evidence type="ECO:0000256" key="1">
    <source>
        <dbReference type="ARBA" id="ARBA00022723"/>
    </source>
</evidence>
<dbReference type="InterPro" id="IPR002893">
    <property type="entry name" value="Znf_MYND"/>
</dbReference>
<proteinExistence type="predicted"/>
<evidence type="ECO:0000259" key="7">
    <source>
        <dbReference type="PROSITE" id="PS50102"/>
    </source>
</evidence>
<feature type="compositionally biased region" description="Polar residues" evidence="6">
    <location>
        <begin position="777"/>
        <end position="803"/>
    </location>
</feature>
<feature type="compositionally biased region" description="Basic and acidic residues" evidence="6">
    <location>
        <begin position="326"/>
        <end position="343"/>
    </location>
</feature>
<feature type="domain" description="RRM" evidence="7">
    <location>
        <begin position="36"/>
        <end position="115"/>
    </location>
</feature>
<dbReference type="InterPro" id="IPR012677">
    <property type="entry name" value="Nucleotide-bd_a/b_plait_sf"/>
</dbReference>
<dbReference type="InterPro" id="IPR002999">
    <property type="entry name" value="Tudor"/>
</dbReference>
<accession>A0AAV2HQ11</accession>
<evidence type="ECO:0000313" key="11">
    <source>
        <dbReference type="Proteomes" id="UP001497497"/>
    </source>
</evidence>
<dbReference type="Gene3D" id="2.40.50.90">
    <property type="match status" value="3"/>
</dbReference>
<dbReference type="Gene3D" id="3.30.70.330">
    <property type="match status" value="1"/>
</dbReference>
<organism evidence="10 11">
    <name type="scientific">Lymnaea stagnalis</name>
    <name type="common">Great pond snail</name>
    <name type="synonym">Helix stagnalis</name>
    <dbReference type="NCBI Taxonomy" id="6523"/>
    <lineage>
        <taxon>Eukaryota</taxon>
        <taxon>Metazoa</taxon>
        <taxon>Spiralia</taxon>
        <taxon>Lophotrochozoa</taxon>
        <taxon>Mollusca</taxon>
        <taxon>Gastropoda</taxon>
        <taxon>Heterobranchia</taxon>
        <taxon>Euthyneura</taxon>
        <taxon>Panpulmonata</taxon>
        <taxon>Hygrophila</taxon>
        <taxon>Lymnaeoidea</taxon>
        <taxon>Lymnaeidae</taxon>
        <taxon>Lymnaea</taxon>
    </lineage>
</organism>
<evidence type="ECO:0008006" key="12">
    <source>
        <dbReference type="Google" id="ProtNLM"/>
    </source>
</evidence>
<keyword evidence="2 4" id="KW-0863">Zinc-finger</keyword>
<dbReference type="SUPFAM" id="SSF54928">
    <property type="entry name" value="RNA-binding domain, RBD"/>
    <property type="match status" value="1"/>
</dbReference>
<dbReference type="SMART" id="SM00333">
    <property type="entry name" value="TUDOR"/>
    <property type="match status" value="6"/>
</dbReference>
<dbReference type="EMBL" id="CAXITT010000177">
    <property type="protein sequence ID" value="CAL1534624.1"/>
    <property type="molecule type" value="Genomic_DNA"/>
</dbReference>
<feature type="domain" description="MYND-type" evidence="9">
    <location>
        <begin position="253"/>
        <end position="289"/>
    </location>
</feature>